<organism evidence="1">
    <name type="scientific">marine sediment metagenome</name>
    <dbReference type="NCBI Taxonomy" id="412755"/>
    <lineage>
        <taxon>unclassified sequences</taxon>
        <taxon>metagenomes</taxon>
        <taxon>ecological metagenomes</taxon>
    </lineage>
</organism>
<accession>X1BF71</accession>
<reference evidence="1" key="1">
    <citation type="journal article" date="2014" name="Front. Microbiol.">
        <title>High frequency of phylogenetically diverse reductive dehalogenase-homologous genes in deep subseafloor sedimentary metagenomes.</title>
        <authorList>
            <person name="Kawai M."/>
            <person name="Futagami T."/>
            <person name="Toyoda A."/>
            <person name="Takaki Y."/>
            <person name="Nishi S."/>
            <person name="Hori S."/>
            <person name="Arai W."/>
            <person name="Tsubouchi T."/>
            <person name="Morono Y."/>
            <person name="Uchiyama I."/>
            <person name="Ito T."/>
            <person name="Fujiyama A."/>
            <person name="Inagaki F."/>
            <person name="Takami H."/>
        </authorList>
    </citation>
    <scope>NUCLEOTIDE SEQUENCE</scope>
    <source>
        <strain evidence="1">Expedition CK06-06</strain>
    </source>
</reference>
<gene>
    <name evidence="1" type="ORF">S01H4_28155</name>
</gene>
<dbReference type="AlphaFoldDB" id="X1BF71"/>
<comment type="caution">
    <text evidence="1">The sequence shown here is derived from an EMBL/GenBank/DDBJ whole genome shotgun (WGS) entry which is preliminary data.</text>
</comment>
<evidence type="ECO:0000313" key="1">
    <source>
        <dbReference type="EMBL" id="GAG82768.1"/>
    </source>
</evidence>
<sequence length="32" mass="3706">EISTMTVLRLDDNEKGINVLKEHGFEVVEDFK</sequence>
<feature type="non-terminal residue" evidence="1">
    <location>
        <position position="1"/>
    </location>
</feature>
<protein>
    <submittedName>
        <fullName evidence="1">Uncharacterized protein</fullName>
    </submittedName>
</protein>
<dbReference type="EMBL" id="BART01013925">
    <property type="protein sequence ID" value="GAG82768.1"/>
    <property type="molecule type" value="Genomic_DNA"/>
</dbReference>
<name>X1BF71_9ZZZZ</name>
<proteinExistence type="predicted"/>